<keyword evidence="2" id="KW-1003">Cell membrane</keyword>
<feature type="compositionally biased region" description="Basic residues" evidence="6">
    <location>
        <begin position="116"/>
        <end position="125"/>
    </location>
</feature>
<keyword evidence="3 7" id="KW-0812">Transmembrane</keyword>
<evidence type="ECO:0000256" key="6">
    <source>
        <dbReference type="SAM" id="MobiDB-lite"/>
    </source>
</evidence>
<evidence type="ECO:0000256" key="7">
    <source>
        <dbReference type="SAM" id="Phobius"/>
    </source>
</evidence>
<dbReference type="NCBIfam" id="NF040909">
    <property type="entry name" value="OadG_rel_small"/>
    <property type="match status" value="1"/>
</dbReference>
<dbReference type="GO" id="GO:0005886">
    <property type="term" value="C:plasma membrane"/>
    <property type="evidence" value="ECO:0007669"/>
    <property type="project" value="UniProtKB-SubCell"/>
</dbReference>
<keyword evidence="4 7" id="KW-1133">Transmembrane helix</keyword>
<dbReference type="GO" id="GO:0036376">
    <property type="term" value="P:sodium ion export across plasma membrane"/>
    <property type="evidence" value="ECO:0007669"/>
    <property type="project" value="InterPro"/>
</dbReference>
<evidence type="ECO:0000313" key="8">
    <source>
        <dbReference type="EMBL" id="KPL83916.1"/>
    </source>
</evidence>
<keyword evidence="9" id="KW-1185">Reference proteome</keyword>
<keyword evidence="5 7" id="KW-0472">Membrane</keyword>
<reference evidence="8 9" key="1">
    <citation type="submission" date="2015-07" db="EMBL/GenBank/DDBJ databases">
        <title>Whole genome sequence of Thermanaerothrix daxensis DSM 23592.</title>
        <authorList>
            <person name="Hemp J."/>
            <person name="Ward L.M."/>
            <person name="Pace L.A."/>
            <person name="Fischer W.W."/>
        </authorList>
    </citation>
    <scope>NUCLEOTIDE SEQUENCE [LARGE SCALE GENOMIC DNA]</scope>
    <source>
        <strain evidence="8 9">GNS-1</strain>
    </source>
</reference>
<comment type="subcellular location">
    <subcellularLocation>
        <location evidence="1">Cell membrane</location>
    </subcellularLocation>
</comment>
<evidence type="ECO:0000256" key="4">
    <source>
        <dbReference type="ARBA" id="ARBA00022989"/>
    </source>
</evidence>
<dbReference type="EMBL" id="LGKO01000002">
    <property type="protein sequence ID" value="KPL83916.1"/>
    <property type="molecule type" value="Genomic_DNA"/>
</dbReference>
<accession>A0A0P6YMF5</accession>
<feature type="transmembrane region" description="Helical" evidence="7">
    <location>
        <begin position="6"/>
        <end position="29"/>
    </location>
</feature>
<name>A0A0P6YMF5_9CHLR</name>
<proteinExistence type="predicted"/>
<evidence type="ECO:0000256" key="3">
    <source>
        <dbReference type="ARBA" id="ARBA00022692"/>
    </source>
</evidence>
<evidence type="ECO:0000256" key="2">
    <source>
        <dbReference type="ARBA" id="ARBA00022475"/>
    </source>
</evidence>
<evidence type="ECO:0000256" key="1">
    <source>
        <dbReference type="ARBA" id="ARBA00004236"/>
    </source>
</evidence>
<dbReference type="InterPro" id="IPR005899">
    <property type="entry name" value="Na_pump_deCOase"/>
</dbReference>
<dbReference type="GO" id="GO:0015081">
    <property type="term" value="F:sodium ion transmembrane transporter activity"/>
    <property type="evidence" value="ECO:0007669"/>
    <property type="project" value="InterPro"/>
</dbReference>
<dbReference type="Pfam" id="PF04277">
    <property type="entry name" value="OAD_gamma"/>
    <property type="match status" value="1"/>
</dbReference>
<organism evidence="8 9">
    <name type="scientific">Thermanaerothrix daxensis</name>
    <dbReference type="NCBI Taxonomy" id="869279"/>
    <lineage>
        <taxon>Bacteria</taxon>
        <taxon>Bacillati</taxon>
        <taxon>Chloroflexota</taxon>
        <taxon>Anaerolineae</taxon>
        <taxon>Anaerolineales</taxon>
        <taxon>Anaerolineaceae</taxon>
        <taxon>Thermanaerothrix</taxon>
    </lineage>
</organism>
<evidence type="ECO:0000256" key="5">
    <source>
        <dbReference type="ARBA" id="ARBA00023136"/>
    </source>
</evidence>
<feature type="region of interest" description="Disordered" evidence="6">
    <location>
        <begin position="84"/>
        <end position="125"/>
    </location>
</feature>
<protein>
    <submittedName>
        <fullName evidence="8">Uncharacterized protein</fullName>
    </submittedName>
</protein>
<gene>
    <name evidence="8" type="ORF">SE15_01465</name>
</gene>
<dbReference type="RefSeq" id="WP_054520326.1">
    <property type="nucleotide sequence ID" value="NZ_LGKO01000002.1"/>
</dbReference>
<dbReference type="NCBIfam" id="TIGR01195">
    <property type="entry name" value="oadG_fam"/>
    <property type="match status" value="1"/>
</dbReference>
<comment type="caution">
    <text evidence="8">The sequence shown here is derived from an EMBL/GenBank/DDBJ whole genome shotgun (WGS) entry which is preliminary data.</text>
</comment>
<sequence>METPITQGLLITLVGMGLVFLALLLMWLLMDVMVRMFSRSKQTSAPEEVQTEATPLETAEVLRERRRRAAVAAVSVALSLQPHQRARAPLSPYSSTPSPWQLADRLSRCAPTGQPHLRKPRGTAR</sequence>
<dbReference type="STRING" id="869279.SE15_01465"/>
<dbReference type="Proteomes" id="UP000050544">
    <property type="component" value="Unassembled WGS sequence"/>
</dbReference>
<evidence type="ECO:0000313" key="9">
    <source>
        <dbReference type="Proteomes" id="UP000050544"/>
    </source>
</evidence>
<dbReference type="AlphaFoldDB" id="A0A0P6YMF5"/>